<dbReference type="PATRIC" id="fig|1423733.4.peg.177"/>
<dbReference type="Gene3D" id="3.40.630.30">
    <property type="match status" value="1"/>
</dbReference>
<proteinExistence type="predicted"/>
<gene>
    <name evidence="2" type="ORF">FC82_GL000161</name>
</gene>
<name>A0A0R2B986_SECCO</name>
<dbReference type="InterPro" id="IPR000182">
    <property type="entry name" value="GNAT_dom"/>
</dbReference>
<dbReference type="SUPFAM" id="SSF55729">
    <property type="entry name" value="Acyl-CoA N-acyltransferases (Nat)"/>
    <property type="match status" value="1"/>
</dbReference>
<organism evidence="2 3">
    <name type="scientific">Secundilactobacillus collinoides DSM 20515 = JCM 1123</name>
    <dbReference type="NCBI Taxonomy" id="1423733"/>
    <lineage>
        <taxon>Bacteria</taxon>
        <taxon>Bacillati</taxon>
        <taxon>Bacillota</taxon>
        <taxon>Bacilli</taxon>
        <taxon>Lactobacillales</taxon>
        <taxon>Lactobacillaceae</taxon>
        <taxon>Secundilactobacillus</taxon>
    </lineage>
</organism>
<dbReference type="InterPro" id="IPR016181">
    <property type="entry name" value="Acyl_CoA_acyltransferase"/>
</dbReference>
<sequence length="192" mass="21362">MVNNQPITKHSPVVGKVKKLYKTGYALSERISFTALMSRSRQAGNHFLAFYDHGLFVGFAYFVTVGKMTMVQYLAVQPALRSRGYGTDILKQIRFYTQTDKLLVTVPSGQDFAGGNHQQQTFYLQNGLLAKGAAIIVGNDRFTVLSNFGDFTKADYLALYNQFTGHRGWFVSDPVIHLADDVSQYSTGVGLL</sequence>
<dbReference type="AlphaFoldDB" id="A0A0R2B986"/>
<evidence type="ECO:0000259" key="1">
    <source>
        <dbReference type="Pfam" id="PF13508"/>
    </source>
</evidence>
<protein>
    <recommendedName>
        <fullName evidence="1">N-acetyltransferase domain-containing protein</fullName>
    </recommendedName>
</protein>
<dbReference type="EMBL" id="AYYR01000082">
    <property type="protein sequence ID" value="KRM74404.1"/>
    <property type="molecule type" value="Genomic_DNA"/>
</dbReference>
<dbReference type="Pfam" id="PF13508">
    <property type="entry name" value="Acetyltransf_7"/>
    <property type="match status" value="1"/>
</dbReference>
<evidence type="ECO:0000313" key="3">
    <source>
        <dbReference type="Proteomes" id="UP000051845"/>
    </source>
</evidence>
<dbReference type="Proteomes" id="UP000051845">
    <property type="component" value="Unassembled WGS sequence"/>
</dbReference>
<accession>A0A0R2B986</accession>
<feature type="domain" description="N-acetyltransferase" evidence="1">
    <location>
        <begin position="45"/>
        <end position="127"/>
    </location>
</feature>
<reference evidence="2 3" key="1">
    <citation type="journal article" date="2015" name="Genome Announc.">
        <title>Expanding the biotechnology potential of lactobacilli through comparative genomics of 213 strains and associated genera.</title>
        <authorList>
            <person name="Sun Z."/>
            <person name="Harris H.M."/>
            <person name="McCann A."/>
            <person name="Guo C."/>
            <person name="Argimon S."/>
            <person name="Zhang W."/>
            <person name="Yang X."/>
            <person name="Jeffery I.B."/>
            <person name="Cooney J.C."/>
            <person name="Kagawa T.F."/>
            <person name="Liu W."/>
            <person name="Song Y."/>
            <person name="Salvetti E."/>
            <person name="Wrobel A."/>
            <person name="Rasinkangas P."/>
            <person name="Parkhill J."/>
            <person name="Rea M.C."/>
            <person name="O'Sullivan O."/>
            <person name="Ritari J."/>
            <person name="Douillard F.P."/>
            <person name="Paul Ross R."/>
            <person name="Yang R."/>
            <person name="Briner A.E."/>
            <person name="Felis G.E."/>
            <person name="de Vos W.M."/>
            <person name="Barrangou R."/>
            <person name="Klaenhammer T.R."/>
            <person name="Caufield P.W."/>
            <person name="Cui Y."/>
            <person name="Zhang H."/>
            <person name="O'Toole P.W."/>
        </authorList>
    </citation>
    <scope>NUCLEOTIDE SEQUENCE [LARGE SCALE GENOMIC DNA]</scope>
    <source>
        <strain evidence="2 3">DSM 20515</strain>
    </source>
</reference>
<comment type="caution">
    <text evidence="2">The sequence shown here is derived from an EMBL/GenBank/DDBJ whole genome shotgun (WGS) entry which is preliminary data.</text>
</comment>
<dbReference type="RefSeq" id="WP_054760549.1">
    <property type="nucleotide sequence ID" value="NZ_AYYR01000082.1"/>
</dbReference>
<evidence type="ECO:0000313" key="2">
    <source>
        <dbReference type="EMBL" id="KRM74404.1"/>
    </source>
</evidence>
<dbReference type="GO" id="GO:0016747">
    <property type="term" value="F:acyltransferase activity, transferring groups other than amino-acyl groups"/>
    <property type="evidence" value="ECO:0007669"/>
    <property type="project" value="InterPro"/>
</dbReference>